<evidence type="ECO:0000256" key="7">
    <source>
        <dbReference type="ARBA" id="ARBA00022448"/>
    </source>
</evidence>
<comment type="similarity">
    <text evidence="4">Belongs to the complex I NDUFS5 subunit family.</text>
</comment>
<evidence type="ECO:0000256" key="3">
    <source>
        <dbReference type="ARBA" id="ARBA00004637"/>
    </source>
</evidence>
<evidence type="ECO:0000256" key="4">
    <source>
        <dbReference type="ARBA" id="ARBA00007372"/>
    </source>
</evidence>
<evidence type="ECO:0000256" key="12">
    <source>
        <dbReference type="ARBA" id="ARBA00023136"/>
    </source>
</evidence>
<keyword evidence="13 16" id="KW-1015">Disulfide bond</keyword>
<evidence type="ECO:0000256" key="10">
    <source>
        <dbReference type="ARBA" id="ARBA00022982"/>
    </source>
</evidence>
<comment type="subunit">
    <text evidence="5">Mammalian complex I is composed of 45 different subunits. This is a component of the iron-sulfur (IP) fragment of the enzyme.</text>
</comment>
<dbReference type="AlphaFoldDB" id="A0A854QM77"/>
<evidence type="ECO:0000256" key="8">
    <source>
        <dbReference type="ARBA" id="ARBA00022660"/>
    </source>
</evidence>
<comment type="caution">
    <text evidence="17">The sequence shown here is derived from an EMBL/GenBank/DDBJ whole genome shotgun (WGS) entry which is preliminary data.</text>
</comment>
<dbReference type="InterPro" id="IPR019342">
    <property type="entry name" value="NADH_UbQ_OxRdtase_FeS-su5"/>
</dbReference>
<protein>
    <recommendedName>
        <fullName evidence="6">NADH dehydrogenase [ubiquinone] iron-sulfur protein 5</fullName>
    </recommendedName>
    <alternativeName>
        <fullName evidence="14">Complex I-15 kDa</fullName>
    </alternativeName>
    <alternativeName>
        <fullName evidence="15">NADH-ubiquinone oxidoreductase 15 kDa subunit</fullName>
    </alternativeName>
</protein>
<evidence type="ECO:0000256" key="14">
    <source>
        <dbReference type="ARBA" id="ARBA00031222"/>
    </source>
</evidence>
<dbReference type="CDD" id="cd24141">
    <property type="entry name" value="NDUFS5-like"/>
    <property type="match status" value="1"/>
</dbReference>
<keyword evidence="9" id="KW-0999">Mitochondrion inner membrane</keyword>
<evidence type="ECO:0000256" key="16">
    <source>
        <dbReference type="PIRSR" id="PIRSR619342-50"/>
    </source>
</evidence>
<dbReference type="GO" id="GO:0032981">
    <property type="term" value="P:mitochondrial respiratory chain complex I assembly"/>
    <property type="evidence" value="ECO:0007669"/>
    <property type="project" value="TreeGrafter"/>
</dbReference>
<comment type="subcellular location">
    <subcellularLocation>
        <location evidence="3">Mitochondrion inner membrane</location>
        <topology evidence="3">Peripheral membrane protein</topology>
    </subcellularLocation>
    <subcellularLocation>
        <location evidence="2">Mitochondrion intermembrane space</location>
    </subcellularLocation>
</comment>
<evidence type="ECO:0000256" key="11">
    <source>
        <dbReference type="ARBA" id="ARBA00023128"/>
    </source>
</evidence>
<proteinExistence type="inferred from homology"/>
<evidence type="ECO:0000256" key="13">
    <source>
        <dbReference type="ARBA" id="ARBA00023157"/>
    </source>
</evidence>
<evidence type="ECO:0000313" key="18">
    <source>
        <dbReference type="Proteomes" id="UP000199727"/>
    </source>
</evidence>
<dbReference type="GO" id="GO:0005743">
    <property type="term" value="C:mitochondrial inner membrane"/>
    <property type="evidence" value="ECO:0007669"/>
    <property type="project" value="UniProtKB-SubCell"/>
</dbReference>
<keyword evidence="7" id="KW-0813">Transport</keyword>
<evidence type="ECO:0000256" key="15">
    <source>
        <dbReference type="ARBA" id="ARBA00032739"/>
    </source>
</evidence>
<evidence type="ECO:0000313" key="17">
    <source>
        <dbReference type="EMBL" id="OXG23080.1"/>
    </source>
</evidence>
<dbReference type="EMBL" id="AMKT01000037">
    <property type="protein sequence ID" value="OXG23080.1"/>
    <property type="molecule type" value="Genomic_DNA"/>
</dbReference>
<evidence type="ECO:0000256" key="5">
    <source>
        <dbReference type="ARBA" id="ARBA00011261"/>
    </source>
</evidence>
<evidence type="ECO:0000256" key="2">
    <source>
        <dbReference type="ARBA" id="ARBA00004569"/>
    </source>
</evidence>
<accession>A0A854QM77</accession>
<dbReference type="PANTHER" id="PTHR15224">
    <property type="entry name" value="NADH DEHYDROGENASE [UBIQUINONE] IRON-SULFUR PROTEIN 5"/>
    <property type="match status" value="1"/>
</dbReference>
<reference evidence="17 18" key="1">
    <citation type="submission" date="2017-06" db="EMBL/GenBank/DDBJ databases">
        <title>Global population genomics of the pathogenic fungus Cryptococcus neoformans var. grubii.</title>
        <authorList>
            <person name="Cuomo C."/>
            <person name="Litvintseva A."/>
            <person name="Chen Y."/>
            <person name="Young S."/>
            <person name="Zeng Q."/>
            <person name="Chapman S."/>
            <person name="Gujja S."/>
            <person name="Saif S."/>
            <person name="Birren B."/>
        </authorList>
    </citation>
    <scope>NUCLEOTIDE SEQUENCE [LARGE SCALE GENOMIC DNA]</scope>
    <source>
        <strain evidence="17 18">Tu259-1</strain>
    </source>
</reference>
<dbReference type="OrthoDB" id="2566966at2759"/>
<evidence type="ECO:0000256" key="6">
    <source>
        <dbReference type="ARBA" id="ARBA00013482"/>
    </source>
</evidence>
<organism evidence="17 18">
    <name type="scientific">Cryptococcus neoformans Tu259-1</name>
    <dbReference type="NCBI Taxonomy" id="1230072"/>
    <lineage>
        <taxon>Eukaryota</taxon>
        <taxon>Fungi</taxon>
        <taxon>Dikarya</taxon>
        <taxon>Basidiomycota</taxon>
        <taxon>Agaricomycotina</taxon>
        <taxon>Tremellomycetes</taxon>
        <taxon>Tremellales</taxon>
        <taxon>Cryptococcaceae</taxon>
        <taxon>Cryptococcus</taxon>
        <taxon>Cryptococcus neoformans species complex</taxon>
    </lineage>
</organism>
<dbReference type="Proteomes" id="UP000199727">
    <property type="component" value="Unassembled WGS sequence"/>
</dbReference>
<keyword evidence="8" id="KW-0679">Respiratory chain</keyword>
<keyword evidence="12" id="KW-0472">Membrane</keyword>
<feature type="disulfide bond" evidence="16">
    <location>
        <begin position="24"/>
        <end position="34"/>
    </location>
</feature>
<keyword evidence="10" id="KW-0249">Electron transport</keyword>
<name>A0A854QM77_CRYNE</name>
<feature type="disulfide bond" evidence="16">
    <location>
        <begin position="14"/>
        <end position="44"/>
    </location>
</feature>
<keyword evidence="17" id="KW-0830">Ubiquinone</keyword>
<gene>
    <name evidence="17" type="ORF">C361_02846</name>
</gene>
<sequence>MASGFGYSGGRTRCFPFWQEFSKCYANAEKPSDCVAPKDDYMECLHNTKEIARAKQVKSHFVQKELQESHDSRKAAEKAATGVIVSLGLVEEEGK</sequence>
<comment type="function">
    <text evidence="1">Accessory subunit of the mitochondrial membrane respiratory chain NADH dehydrogenase (Complex I), that is believed not to be involved in catalysis. Complex I functions in the transfer of electrons from NADH to the respiratory chain. The immediate electron acceptor for the enzyme is believed to be ubiquinone.</text>
</comment>
<evidence type="ECO:0000256" key="9">
    <source>
        <dbReference type="ARBA" id="ARBA00022792"/>
    </source>
</evidence>
<dbReference type="GO" id="GO:0005758">
    <property type="term" value="C:mitochondrial intermembrane space"/>
    <property type="evidence" value="ECO:0007669"/>
    <property type="project" value="UniProtKB-SubCell"/>
</dbReference>
<dbReference type="PANTHER" id="PTHR15224:SF1">
    <property type="entry name" value="NADH DEHYDROGENASE [UBIQUINONE] IRON-SULFUR PROTEIN 5"/>
    <property type="match status" value="1"/>
</dbReference>
<evidence type="ECO:0000256" key="1">
    <source>
        <dbReference type="ARBA" id="ARBA00003195"/>
    </source>
</evidence>
<keyword evidence="11" id="KW-0496">Mitochondrion</keyword>